<feature type="compositionally biased region" description="Low complexity" evidence="5">
    <location>
        <begin position="168"/>
        <end position="185"/>
    </location>
</feature>
<dbReference type="GO" id="GO:0008270">
    <property type="term" value="F:zinc ion binding"/>
    <property type="evidence" value="ECO:0007669"/>
    <property type="project" value="UniProtKB-KW"/>
</dbReference>
<dbReference type="CDD" id="cd14947">
    <property type="entry name" value="NBR1_like"/>
    <property type="match status" value="1"/>
</dbReference>
<dbReference type="CDD" id="cd02341">
    <property type="entry name" value="ZZ_ZZZ3"/>
    <property type="match status" value="1"/>
</dbReference>
<evidence type="ECO:0000256" key="4">
    <source>
        <dbReference type="PROSITE-ProRule" id="PRU00228"/>
    </source>
</evidence>
<dbReference type="Gene3D" id="2.60.40.10">
    <property type="entry name" value="Immunoglobulins"/>
    <property type="match status" value="1"/>
</dbReference>
<dbReference type="Pfam" id="PF00569">
    <property type="entry name" value="ZZ"/>
    <property type="match status" value="3"/>
</dbReference>
<feature type="region of interest" description="Disordered" evidence="5">
    <location>
        <begin position="814"/>
        <end position="903"/>
    </location>
</feature>
<dbReference type="AlphaFoldDB" id="A0A9P9F0K8"/>
<dbReference type="Proteomes" id="UP000738349">
    <property type="component" value="Unassembled WGS sequence"/>
</dbReference>
<feature type="domain" description="ZZ-type" evidence="6">
    <location>
        <begin position="304"/>
        <end position="359"/>
    </location>
</feature>
<evidence type="ECO:0000256" key="5">
    <source>
        <dbReference type="SAM" id="MobiDB-lite"/>
    </source>
</evidence>
<evidence type="ECO:0000256" key="2">
    <source>
        <dbReference type="ARBA" id="ARBA00022771"/>
    </source>
</evidence>
<dbReference type="PANTHER" id="PTHR20930">
    <property type="entry name" value="OVARIAN CARCINOMA ANTIGEN CA125-RELATED"/>
    <property type="match status" value="1"/>
</dbReference>
<dbReference type="InterPro" id="IPR032350">
    <property type="entry name" value="Nbr1_FW"/>
</dbReference>
<dbReference type="InterPro" id="IPR013783">
    <property type="entry name" value="Ig-like_fold"/>
</dbReference>
<feature type="compositionally biased region" description="Acidic residues" evidence="5">
    <location>
        <begin position="132"/>
        <end position="143"/>
    </location>
</feature>
<feature type="compositionally biased region" description="Basic and acidic residues" evidence="5">
    <location>
        <begin position="814"/>
        <end position="849"/>
    </location>
</feature>
<dbReference type="PANTHER" id="PTHR20930:SF0">
    <property type="entry name" value="PROTEIN ILRUN"/>
    <property type="match status" value="1"/>
</dbReference>
<feature type="compositionally biased region" description="Acidic residues" evidence="5">
    <location>
        <begin position="893"/>
        <end position="903"/>
    </location>
</feature>
<evidence type="ECO:0000313" key="7">
    <source>
        <dbReference type="EMBL" id="KAH7148882.1"/>
    </source>
</evidence>
<dbReference type="CDD" id="cd02340">
    <property type="entry name" value="ZZ_NBR1_like"/>
    <property type="match status" value="2"/>
</dbReference>
<dbReference type="PROSITE" id="PS50135">
    <property type="entry name" value="ZF_ZZ_2"/>
    <property type="match status" value="2"/>
</dbReference>
<dbReference type="InterPro" id="IPR041981">
    <property type="entry name" value="ZZZ3_ZZ"/>
</dbReference>
<keyword evidence="2 4" id="KW-0863">Zinc-finger</keyword>
<evidence type="ECO:0000259" key="6">
    <source>
        <dbReference type="PROSITE" id="PS50135"/>
    </source>
</evidence>
<feature type="region of interest" description="Disordered" evidence="5">
    <location>
        <begin position="624"/>
        <end position="648"/>
    </location>
</feature>
<proteinExistence type="predicted"/>
<keyword evidence="8" id="KW-1185">Reference proteome</keyword>
<dbReference type="EMBL" id="JAGMUV010000007">
    <property type="protein sequence ID" value="KAH7148882.1"/>
    <property type="molecule type" value="Genomic_DNA"/>
</dbReference>
<sequence length="931" mass="102479">MASGTPSTSLDNMITVKVQFDGVTRRTKMPLRDMVPKTLEGNIRTFLHLPAEADVLFERYSDSAGAYVHLAPENIPIYKQLYRAAKAKSKLKIRVTVQGQLLKTSPKAVTIEDEPEAAVSAPTAENPKEVAEETTQDLPEETPQEPPQDIPQQSPLDSLVNISPAPTPTADAADPSPSATASLSEATLSETTLPFRTNPLSRTYNLNLLSDAARLIGDRPDARRDFESRLASLMEQQSGLASRLATTQAEDRARRAQLVASGCHRPTDPQHNIWAGVPNPPAAASCALNCAAREDAADAASRTAFAICCNSCEKTIPDVHYHCSTCDDGDFDLCQSCIERGITCHGHDHWLIKRTTVEGRLIQSTTETIAPKLKKELKPIVKVETKIETKSEPKVECKIEPTDEVPSIPKPTFEPLIARWASLGIMRTCNCCVQELPEYEFLHCNTCEDYDLCQPCFNKNAHGHHPQHGFAPAVKGTEMPQHIKVKMAPGRNQMHHAICDGCDKYIAGVRHKCLDCPDWDYCANCIKTSKLSHPSHRFIPIYDQLVDIRARSANPVHVGICCDGPLCNNEAYPAYIRGIRYKCAVCNDTDFCANCEANPRNTHNKTHPMIMFKTPVRHVSVTTTGEHQDGQRMPSMGDRKATNSKATETVAPVSGNTINPVQTIVDMKPSEPASAKVEPKKEKATPTPLSAVFVSDTIVDGTILPPNHVFEQTWILRNEGTTAWPAGCSVKFVGGDYMGHVDSNHPARISELVSASESTVCYNTLAPGQEFPFTVLLRTPSRAGKLVSYWRLTSPSGDKFGHRLWCDVSVRTVKSEHKPEPKVEPKIEPETATEEVKPEAPEEDVKTEVDDSQASSQMIFPKLEKESPVASIHEATQPAPAPDAELGEAKESVDEDWDLSEDGFMTDEEYDILDASDEEYLEAQKKKIVAK</sequence>
<dbReference type="Pfam" id="PF16158">
    <property type="entry name" value="N_BRCA1_IG"/>
    <property type="match status" value="1"/>
</dbReference>
<dbReference type="Gene3D" id="3.30.60.90">
    <property type="match status" value="4"/>
</dbReference>
<dbReference type="SMART" id="SM00291">
    <property type="entry name" value="ZnF_ZZ"/>
    <property type="match status" value="4"/>
</dbReference>
<dbReference type="InterPro" id="IPR043145">
    <property type="entry name" value="Znf_ZZ_sf"/>
</dbReference>
<accession>A0A9P9F0K8</accession>
<dbReference type="SUPFAM" id="SSF57850">
    <property type="entry name" value="RING/U-box"/>
    <property type="match status" value="4"/>
</dbReference>
<keyword evidence="1" id="KW-0479">Metal-binding</keyword>
<feature type="region of interest" description="Disordered" evidence="5">
    <location>
        <begin position="108"/>
        <end position="185"/>
    </location>
</feature>
<keyword evidence="3" id="KW-0862">Zinc</keyword>
<dbReference type="OrthoDB" id="661148at2759"/>
<dbReference type="InterPro" id="IPR000433">
    <property type="entry name" value="Znf_ZZ"/>
</dbReference>
<feature type="domain" description="ZZ-type" evidence="6">
    <location>
        <begin position="557"/>
        <end position="617"/>
    </location>
</feature>
<evidence type="ECO:0000256" key="1">
    <source>
        <dbReference type="ARBA" id="ARBA00022723"/>
    </source>
</evidence>
<reference evidence="7" key="1">
    <citation type="journal article" date="2021" name="Nat. Commun.">
        <title>Genetic determinants of endophytism in the Arabidopsis root mycobiome.</title>
        <authorList>
            <person name="Mesny F."/>
            <person name="Miyauchi S."/>
            <person name="Thiergart T."/>
            <person name="Pickel B."/>
            <person name="Atanasova L."/>
            <person name="Karlsson M."/>
            <person name="Huettel B."/>
            <person name="Barry K.W."/>
            <person name="Haridas S."/>
            <person name="Chen C."/>
            <person name="Bauer D."/>
            <person name="Andreopoulos W."/>
            <person name="Pangilinan J."/>
            <person name="LaButti K."/>
            <person name="Riley R."/>
            <person name="Lipzen A."/>
            <person name="Clum A."/>
            <person name="Drula E."/>
            <person name="Henrissat B."/>
            <person name="Kohler A."/>
            <person name="Grigoriev I.V."/>
            <person name="Martin F.M."/>
            <person name="Hacquard S."/>
        </authorList>
    </citation>
    <scope>NUCLEOTIDE SEQUENCE</scope>
    <source>
        <strain evidence="7">MPI-CAGE-AT-0147</strain>
    </source>
</reference>
<protein>
    <recommendedName>
        <fullName evidence="6">ZZ-type domain-containing protein</fullName>
    </recommendedName>
</protein>
<name>A0A9P9F0K8_9HYPO</name>
<organism evidence="7 8">
    <name type="scientific">Dactylonectria macrodidyma</name>
    <dbReference type="NCBI Taxonomy" id="307937"/>
    <lineage>
        <taxon>Eukaryota</taxon>
        <taxon>Fungi</taxon>
        <taxon>Dikarya</taxon>
        <taxon>Ascomycota</taxon>
        <taxon>Pezizomycotina</taxon>
        <taxon>Sordariomycetes</taxon>
        <taxon>Hypocreomycetidae</taxon>
        <taxon>Hypocreales</taxon>
        <taxon>Nectriaceae</taxon>
        <taxon>Dactylonectria</taxon>
    </lineage>
</organism>
<evidence type="ECO:0000256" key="3">
    <source>
        <dbReference type="ARBA" id="ARBA00022833"/>
    </source>
</evidence>
<gene>
    <name evidence="7" type="ORF">EDB81DRAFT_933343</name>
</gene>
<comment type="caution">
    <text evidence="7">The sequence shown here is derived from an EMBL/GenBank/DDBJ whole genome shotgun (WGS) entry which is preliminary data.</text>
</comment>
<evidence type="ECO:0000313" key="8">
    <source>
        <dbReference type="Proteomes" id="UP000738349"/>
    </source>
</evidence>
<dbReference type="CDD" id="cd02249">
    <property type="entry name" value="ZZ"/>
    <property type="match status" value="1"/>
</dbReference>